<dbReference type="EMBL" id="FUZT01000003">
    <property type="protein sequence ID" value="SKC58670.1"/>
    <property type="molecule type" value="Genomic_DNA"/>
</dbReference>
<dbReference type="STRING" id="36842.SAMN02194393_01620"/>
<dbReference type="AlphaFoldDB" id="A0A1T5K511"/>
<name>A0A1T5K511_9FIRM</name>
<evidence type="ECO:0000313" key="3">
    <source>
        <dbReference type="EMBL" id="SKC58670.1"/>
    </source>
</evidence>
<dbReference type="InterPro" id="IPR038109">
    <property type="entry name" value="DNA_bind_recomb_sf"/>
</dbReference>
<sequence>MLTQKSSIAHQKSYFEKYVRERGWQLYKVYEDIESGMSVKKREGLKRLIEDCQRGFFEILLTKSISRFARNTLEGLKYIREFKKKGIRFITIEDAFDSDQYDEFMFTLLLSMAQKESEKISQRIKFGKNQRANKGLYNGSNPPYGYKKAGKNDLIPAGDITTEVVKLIFKMYIQGEGLYKIAKYLNKKGYPTPSMAAGKTNNNNLWHQSTIKNILTNEIYIGNMVQNKSKTKDLLNGIREANSKEEYIRVNNTHKAIIDDKSFELVQRILKKRRRKITTTGKHLFTNILYCGHCNSRLHYKKNKFSYICGRVNKMGKSSCRGCYIKEEELKGLIEKDLMKLIGKNVDLDRFNEKLKVEIKKNQNTNQFISLDKEIKNTVKRKNRLLDIFIEGLITKEEFNSKNMSIENEITLLQENKAGLELYNNRQIDIESYNKLYEYIKLDSIVVNKLIRKITIYNACKIEVIYNFGNKNIVYN</sequence>
<dbReference type="Gene3D" id="3.40.50.1390">
    <property type="entry name" value="Resolvase, N-terminal catalytic domain"/>
    <property type="match status" value="1"/>
</dbReference>
<dbReference type="CDD" id="cd00338">
    <property type="entry name" value="Ser_Recombinase"/>
    <property type="match status" value="1"/>
</dbReference>
<evidence type="ECO:0000259" key="1">
    <source>
        <dbReference type="PROSITE" id="PS51736"/>
    </source>
</evidence>
<reference evidence="3 4" key="1">
    <citation type="submission" date="2017-02" db="EMBL/GenBank/DDBJ databases">
        <authorList>
            <person name="Peterson S.W."/>
        </authorList>
    </citation>
    <scope>NUCLEOTIDE SEQUENCE [LARGE SCALE GENOMIC DNA]</scope>
    <source>
        <strain evidence="3 4">M1</strain>
    </source>
</reference>
<dbReference type="InterPro" id="IPR006119">
    <property type="entry name" value="Resolv_N"/>
</dbReference>
<dbReference type="Proteomes" id="UP000190285">
    <property type="component" value="Unassembled WGS sequence"/>
</dbReference>
<dbReference type="Gene3D" id="3.90.1750.20">
    <property type="entry name" value="Putative Large Serine Recombinase, Chain B, Domain 2"/>
    <property type="match status" value="1"/>
</dbReference>
<accession>A0A1T5K511</accession>
<dbReference type="SUPFAM" id="SSF53041">
    <property type="entry name" value="Resolvase-like"/>
    <property type="match status" value="1"/>
</dbReference>
<dbReference type="InterPro" id="IPR011109">
    <property type="entry name" value="DNA_bind_recombinase_dom"/>
</dbReference>
<dbReference type="OrthoDB" id="9804620at2"/>
<dbReference type="PANTHER" id="PTHR30461:SF23">
    <property type="entry name" value="DNA RECOMBINASE-RELATED"/>
    <property type="match status" value="1"/>
</dbReference>
<dbReference type="InterPro" id="IPR036162">
    <property type="entry name" value="Resolvase-like_N_sf"/>
</dbReference>
<gene>
    <name evidence="3" type="ORF">SAMN02194393_01620</name>
</gene>
<dbReference type="GO" id="GO:0000150">
    <property type="term" value="F:DNA strand exchange activity"/>
    <property type="evidence" value="ECO:0007669"/>
    <property type="project" value="InterPro"/>
</dbReference>
<dbReference type="Pfam" id="PF00239">
    <property type="entry name" value="Resolvase"/>
    <property type="match status" value="1"/>
</dbReference>
<keyword evidence="4" id="KW-1185">Reference proteome</keyword>
<dbReference type="SMART" id="SM00857">
    <property type="entry name" value="Resolvase"/>
    <property type="match status" value="1"/>
</dbReference>
<dbReference type="Pfam" id="PF07508">
    <property type="entry name" value="Recombinase"/>
    <property type="match status" value="1"/>
</dbReference>
<evidence type="ECO:0000313" key="4">
    <source>
        <dbReference type="Proteomes" id="UP000190285"/>
    </source>
</evidence>
<protein>
    <submittedName>
        <fullName evidence="3">Site-specific DNA recombinase</fullName>
    </submittedName>
</protein>
<dbReference type="GO" id="GO:0003677">
    <property type="term" value="F:DNA binding"/>
    <property type="evidence" value="ECO:0007669"/>
    <property type="project" value="InterPro"/>
</dbReference>
<dbReference type="PROSITE" id="PS51736">
    <property type="entry name" value="RECOMBINASES_3"/>
    <property type="match status" value="1"/>
</dbReference>
<feature type="domain" description="Recombinase" evidence="2">
    <location>
        <begin position="143"/>
        <end position="276"/>
    </location>
</feature>
<dbReference type="InterPro" id="IPR025827">
    <property type="entry name" value="Zn_ribbon_recom_dom"/>
</dbReference>
<dbReference type="InterPro" id="IPR050639">
    <property type="entry name" value="SSR_resolvase"/>
</dbReference>
<feature type="domain" description="Resolvase/invertase-type recombinase catalytic" evidence="1">
    <location>
        <begin position="1"/>
        <end position="135"/>
    </location>
</feature>
<organism evidence="3 4">
    <name type="scientific">Maledivibacter halophilus</name>
    <dbReference type="NCBI Taxonomy" id="36842"/>
    <lineage>
        <taxon>Bacteria</taxon>
        <taxon>Bacillati</taxon>
        <taxon>Bacillota</taxon>
        <taxon>Clostridia</taxon>
        <taxon>Peptostreptococcales</taxon>
        <taxon>Caminicellaceae</taxon>
        <taxon>Maledivibacter</taxon>
    </lineage>
</organism>
<dbReference type="Pfam" id="PF13408">
    <property type="entry name" value="Zn_ribbon_recom"/>
    <property type="match status" value="1"/>
</dbReference>
<dbReference type="PANTHER" id="PTHR30461">
    <property type="entry name" value="DNA-INVERTASE FROM LAMBDOID PROPHAGE"/>
    <property type="match status" value="1"/>
</dbReference>
<proteinExistence type="predicted"/>
<evidence type="ECO:0000259" key="2">
    <source>
        <dbReference type="PROSITE" id="PS51737"/>
    </source>
</evidence>
<dbReference type="PROSITE" id="PS51737">
    <property type="entry name" value="RECOMBINASE_DNA_BIND"/>
    <property type="match status" value="1"/>
</dbReference>